<evidence type="ECO:0000259" key="4">
    <source>
        <dbReference type="PROSITE" id="PS01124"/>
    </source>
</evidence>
<dbReference type="PANTHER" id="PTHR46796:SF13">
    <property type="entry name" value="HTH-TYPE TRANSCRIPTIONAL ACTIVATOR RHAS"/>
    <property type="match status" value="1"/>
</dbReference>
<dbReference type="GO" id="GO:0043565">
    <property type="term" value="F:sequence-specific DNA binding"/>
    <property type="evidence" value="ECO:0007669"/>
    <property type="project" value="InterPro"/>
</dbReference>
<dbReference type="Proteomes" id="UP000191135">
    <property type="component" value="Chromosome"/>
</dbReference>
<gene>
    <name evidence="5" type="primary">rhaS_1</name>
    <name evidence="5" type="ORF">Mame_01190</name>
</gene>
<dbReference type="SMART" id="SM00342">
    <property type="entry name" value="HTH_ARAC"/>
    <property type="match status" value="1"/>
</dbReference>
<reference evidence="5 6" key="1">
    <citation type="submission" date="2017-03" db="EMBL/GenBank/DDBJ databases">
        <title>Foreign affairs: Plasmid Transfer between Roseobacters and Rhizobia.</title>
        <authorList>
            <person name="Bartling P."/>
            <person name="Bunk B."/>
            <person name="Overmann J."/>
            <person name="Brinkmann H."/>
            <person name="Petersen J."/>
        </authorList>
    </citation>
    <scope>NUCLEOTIDE SEQUENCE [LARGE SCALE GENOMIC DNA]</scope>
    <source>
        <strain evidence="5 6">MACL11</strain>
    </source>
</reference>
<dbReference type="STRING" id="1122214.Mame_01190"/>
<keyword evidence="6" id="KW-1185">Reference proteome</keyword>
<evidence type="ECO:0000256" key="3">
    <source>
        <dbReference type="ARBA" id="ARBA00023163"/>
    </source>
</evidence>
<dbReference type="Gene3D" id="2.60.120.10">
    <property type="entry name" value="Jelly Rolls"/>
    <property type="match status" value="1"/>
</dbReference>
<dbReference type="Pfam" id="PF12833">
    <property type="entry name" value="HTH_18"/>
    <property type="match status" value="1"/>
</dbReference>
<dbReference type="EMBL" id="CP020330">
    <property type="protein sequence ID" value="AQZ50559.1"/>
    <property type="molecule type" value="Genomic_DNA"/>
</dbReference>
<dbReference type="AlphaFoldDB" id="A0A1U9YYP3"/>
<keyword evidence="2" id="KW-0238">DNA-binding</keyword>
<dbReference type="InterPro" id="IPR014710">
    <property type="entry name" value="RmlC-like_jellyroll"/>
</dbReference>
<dbReference type="PROSITE" id="PS00041">
    <property type="entry name" value="HTH_ARAC_FAMILY_1"/>
    <property type="match status" value="1"/>
</dbReference>
<sequence length="316" mass="34451">MGHRVHIIESPVLTDPLADIVSFLQPRAPYSKWVTGAGPWRIRREQTGQVFYALVLEGAIRFQADGRDEVELAQGDFVLVPSSFGFTTTSATDRPEAGIVTTPVHLGNGALRVGRAEGPVDCQYLVGHCVFGSPDAALLVALLPETVVVHGDERLASLARLVRDETLSKRPARDVVLERLLEVLFIEALRSAAASDSAPGLLRGLADQRLADPIRAMHREPARAWTVDELADLTALSRSSFFARFSRTMGVPPMEYLYRWRMILAKDLLKQGQMPVAAIADRVGYGSSSAFSLAFTRHTGLAPAHFARAEIKAAAE</sequence>
<accession>A0A1U9YYP3</accession>
<feature type="domain" description="HTH araC/xylS-type" evidence="4">
    <location>
        <begin position="208"/>
        <end position="309"/>
    </location>
</feature>
<dbReference type="PROSITE" id="PS01124">
    <property type="entry name" value="HTH_ARAC_FAMILY_2"/>
    <property type="match status" value="1"/>
</dbReference>
<dbReference type="GO" id="GO:0003700">
    <property type="term" value="F:DNA-binding transcription factor activity"/>
    <property type="evidence" value="ECO:0007669"/>
    <property type="project" value="InterPro"/>
</dbReference>
<dbReference type="InterPro" id="IPR009057">
    <property type="entry name" value="Homeodomain-like_sf"/>
</dbReference>
<dbReference type="InterPro" id="IPR018062">
    <property type="entry name" value="HTH_AraC-typ_CS"/>
</dbReference>
<keyword evidence="3" id="KW-0804">Transcription</keyword>
<protein>
    <submittedName>
        <fullName evidence="5">L-rhamnose operon regulatory protein RhaS</fullName>
    </submittedName>
</protein>
<dbReference type="Gene3D" id="1.10.10.60">
    <property type="entry name" value="Homeodomain-like"/>
    <property type="match status" value="2"/>
</dbReference>
<keyword evidence="1" id="KW-0805">Transcription regulation</keyword>
<evidence type="ECO:0000256" key="1">
    <source>
        <dbReference type="ARBA" id="ARBA00023015"/>
    </source>
</evidence>
<name>A0A1U9YYP3_9HYPH</name>
<dbReference type="PANTHER" id="PTHR46796">
    <property type="entry name" value="HTH-TYPE TRANSCRIPTIONAL ACTIVATOR RHAS-RELATED"/>
    <property type="match status" value="1"/>
</dbReference>
<evidence type="ECO:0000256" key="2">
    <source>
        <dbReference type="ARBA" id="ARBA00023125"/>
    </source>
</evidence>
<dbReference type="Pfam" id="PF12852">
    <property type="entry name" value="Cupin_6"/>
    <property type="match status" value="1"/>
</dbReference>
<evidence type="ECO:0000313" key="6">
    <source>
        <dbReference type="Proteomes" id="UP000191135"/>
    </source>
</evidence>
<dbReference type="InterPro" id="IPR032783">
    <property type="entry name" value="AraC_lig"/>
</dbReference>
<dbReference type="SUPFAM" id="SSF46689">
    <property type="entry name" value="Homeodomain-like"/>
    <property type="match status" value="2"/>
</dbReference>
<evidence type="ECO:0000313" key="5">
    <source>
        <dbReference type="EMBL" id="AQZ50559.1"/>
    </source>
</evidence>
<dbReference type="InterPro" id="IPR018060">
    <property type="entry name" value="HTH_AraC"/>
</dbReference>
<organism evidence="5 6">
    <name type="scientific">Martelella mediterranea DSM 17316</name>
    <dbReference type="NCBI Taxonomy" id="1122214"/>
    <lineage>
        <taxon>Bacteria</taxon>
        <taxon>Pseudomonadati</taxon>
        <taxon>Pseudomonadota</taxon>
        <taxon>Alphaproteobacteria</taxon>
        <taxon>Hyphomicrobiales</taxon>
        <taxon>Aurantimonadaceae</taxon>
        <taxon>Martelella</taxon>
    </lineage>
</organism>
<dbReference type="CDD" id="cd02208">
    <property type="entry name" value="cupin_RmlC-like"/>
    <property type="match status" value="1"/>
</dbReference>
<dbReference type="KEGG" id="mmed:Mame_01190"/>
<proteinExistence type="predicted"/>
<dbReference type="eggNOG" id="COG2207">
    <property type="taxonomic scope" value="Bacteria"/>
</dbReference>
<dbReference type="InterPro" id="IPR050204">
    <property type="entry name" value="AraC_XylS_family_regulators"/>
</dbReference>